<feature type="transmembrane region" description="Helical" evidence="1">
    <location>
        <begin position="182"/>
        <end position="198"/>
    </location>
</feature>
<gene>
    <name evidence="3" type="ORF">ROA7745_03622</name>
</gene>
<name>A0A1X7BVY4_9RHOB</name>
<feature type="transmembrane region" description="Helical" evidence="1">
    <location>
        <begin position="204"/>
        <end position="226"/>
    </location>
</feature>
<organism evidence="3 4">
    <name type="scientific">Roseovarius aestuarii</name>
    <dbReference type="NCBI Taxonomy" id="475083"/>
    <lineage>
        <taxon>Bacteria</taxon>
        <taxon>Pseudomonadati</taxon>
        <taxon>Pseudomonadota</taxon>
        <taxon>Alphaproteobacteria</taxon>
        <taxon>Rhodobacterales</taxon>
        <taxon>Roseobacteraceae</taxon>
        <taxon>Roseovarius</taxon>
    </lineage>
</organism>
<evidence type="ECO:0000259" key="2">
    <source>
        <dbReference type="Pfam" id="PF00892"/>
    </source>
</evidence>
<dbReference type="InterPro" id="IPR000620">
    <property type="entry name" value="EamA_dom"/>
</dbReference>
<evidence type="ECO:0000313" key="3">
    <source>
        <dbReference type="EMBL" id="SMC13763.1"/>
    </source>
</evidence>
<feature type="transmembrane region" description="Helical" evidence="1">
    <location>
        <begin position="94"/>
        <end position="118"/>
    </location>
</feature>
<dbReference type="PANTHER" id="PTHR22911:SF103">
    <property type="entry name" value="BLR2811 PROTEIN"/>
    <property type="match status" value="1"/>
</dbReference>
<evidence type="ECO:0000313" key="4">
    <source>
        <dbReference type="Proteomes" id="UP000193224"/>
    </source>
</evidence>
<feature type="transmembrane region" description="Helical" evidence="1">
    <location>
        <begin position="156"/>
        <end position="175"/>
    </location>
</feature>
<proteinExistence type="predicted"/>
<feature type="transmembrane region" description="Helical" evidence="1">
    <location>
        <begin position="336"/>
        <end position="354"/>
    </location>
</feature>
<keyword evidence="1" id="KW-1133">Transmembrane helix</keyword>
<dbReference type="GO" id="GO:0016020">
    <property type="term" value="C:membrane"/>
    <property type="evidence" value="ECO:0007669"/>
    <property type="project" value="InterPro"/>
</dbReference>
<keyword evidence="1" id="KW-0472">Membrane</keyword>
<sequence>MHYTRESHLPELSKPMLSQISETGFRIQDRLTGLAAFVAPAFQQTGIMTMSTYAPDTPAAPSRTMHGLVCIEIGMLFFVVQDAMMKSLLMTYPVWLLICIRSLVAIIVLTPLIIMLGAPHRLLTPLWPLHFLRAGLFALGFSLFYAAFPFMGLAEVTTIFFSAPLITALLASLLLKETIGPHRIGALVIGFIGVIIAMNPTGDAFSWIAILPLACALTYALGQILARYIGDRDSTLTMGLYTLAPAAPLIMIMGWSLNQIVDIGPEFQHLRWAFPAEAMTDIPRLALLGSVGMAGYLFLSRAYQVANASFIAPFDYSYLPMAVVLAYVLWNEVPPTATVIGMGLIIASGLYLGYRELRATRHSDDQPVVAETVFAPGSPLSPQNTEEDSPL</sequence>
<dbReference type="Pfam" id="PF00892">
    <property type="entry name" value="EamA"/>
    <property type="match status" value="2"/>
</dbReference>
<feature type="transmembrane region" description="Helical" evidence="1">
    <location>
        <begin position="282"/>
        <end position="299"/>
    </location>
</feature>
<dbReference type="PANTHER" id="PTHR22911">
    <property type="entry name" value="ACYL-MALONYL CONDENSING ENZYME-RELATED"/>
    <property type="match status" value="1"/>
</dbReference>
<evidence type="ECO:0000256" key="1">
    <source>
        <dbReference type="SAM" id="Phobius"/>
    </source>
</evidence>
<protein>
    <submittedName>
        <fullName evidence="3">EamA-like transporter family protein</fullName>
    </submittedName>
</protein>
<dbReference type="SUPFAM" id="SSF103481">
    <property type="entry name" value="Multidrug resistance efflux transporter EmrE"/>
    <property type="match status" value="2"/>
</dbReference>
<feature type="transmembrane region" description="Helical" evidence="1">
    <location>
        <begin position="311"/>
        <end position="330"/>
    </location>
</feature>
<dbReference type="EMBL" id="FWXB01000016">
    <property type="protein sequence ID" value="SMC13763.1"/>
    <property type="molecule type" value="Genomic_DNA"/>
</dbReference>
<dbReference type="Proteomes" id="UP000193224">
    <property type="component" value="Unassembled WGS sequence"/>
</dbReference>
<feature type="transmembrane region" description="Helical" evidence="1">
    <location>
        <begin position="130"/>
        <end position="150"/>
    </location>
</feature>
<reference evidence="3 4" key="1">
    <citation type="submission" date="2017-03" db="EMBL/GenBank/DDBJ databases">
        <authorList>
            <person name="Afonso C.L."/>
            <person name="Miller P.J."/>
            <person name="Scott M.A."/>
            <person name="Spackman E."/>
            <person name="Goraichik I."/>
            <person name="Dimitrov K.M."/>
            <person name="Suarez D.L."/>
            <person name="Swayne D.E."/>
        </authorList>
    </citation>
    <scope>NUCLEOTIDE SEQUENCE [LARGE SCALE GENOMIC DNA]</scope>
    <source>
        <strain evidence="3 4">CECT 7745</strain>
    </source>
</reference>
<keyword evidence="1" id="KW-0812">Transmembrane</keyword>
<feature type="transmembrane region" description="Helical" evidence="1">
    <location>
        <begin position="238"/>
        <end position="257"/>
    </location>
</feature>
<accession>A0A1X7BVY4</accession>
<keyword evidence="4" id="KW-1185">Reference proteome</keyword>
<dbReference type="InterPro" id="IPR037185">
    <property type="entry name" value="EmrE-like"/>
</dbReference>
<dbReference type="AlphaFoldDB" id="A0A1X7BVY4"/>
<feature type="domain" description="EamA" evidence="2">
    <location>
        <begin position="67"/>
        <end position="197"/>
    </location>
</feature>
<feature type="domain" description="EamA" evidence="2">
    <location>
        <begin position="207"/>
        <end position="348"/>
    </location>
</feature>